<dbReference type="PANTHER" id="PTHR13778">
    <property type="entry name" value="GLYCOSYLTRANSFERASE 8 DOMAIN-CONTAINING PROTEIN"/>
    <property type="match status" value="1"/>
</dbReference>
<keyword evidence="2" id="KW-0808">Transferase</keyword>
<dbReference type="Pfam" id="PF01501">
    <property type="entry name" value="Glyco_transf_8"/>
    <property type="match status" value="1"/>
</dbReference>
<reference evidence="4 5" key="1">
    <citation type="submission" date="2018-08" db="EMBL/GenBank/DDBJ databases">
        <title>The first complete genome of Treponema rectale (CHPAT), a commensal spirochete of the bovine rectum.</title>
        <authorList>
            <person name="Staton G.J."/>
            <person name="Clegg S.R."/>
            <person name="Carter S.D."/>
            <person name="Radford A.D."/>
            <person name="Darby A."/>
            <person name="Hall N."/>
            <person name="Birtles R.J."/>
            <person name="Evans N.J."/>
        </authorList>
    </citation>
    <scope>NUCLEOTIDE SEQUENCE [LARGE SCALE GENOMIC DNA]</scope>
    <source>
        <strain evidence="4 5">CHPA</strain>
    </source>
</reference>
<evidence type="ECO:0000313" key="4">
    <source>
        <dbReference type="EMBL" id="QOS39251.1"/>
    </source>
</evidence>
<dbReference type="GO" id="GO:0016757">
    <property type="term" value="F:glycosyltransferase activity"/>
    <property type="evidence" value="ECO:0007669"/>
    <property type="project" value="UniProtKB-KW"/>
</dbReference>
<dbReference type="KEGG" id="trc:DYE49_01795"/>
<proteinExistence type="predicted"/>
<evidence type="ECO:0000256" key="3">
    <source>
        <dbReference type="ARBA" id="ARBA00022723"/>
    </source>
</evidence>
<evidence type="ECO:0008006" key="6">
    <source>
        <dbReference type="Google" id="ProtNLM"/>
    </source>
</evidence>
<evidence type="ECO:0000256" key="2">
    <source>
        <dbReference type="ARBA" id="ARBA00022679"/>
    </source>
</evidence>
<dbReference type="Gene3D" id="3.90.550.10">
    <property type="entry name" value="Spore Coat Polysaccharide Biosynthesis Protein SpsA, Chain A"/>
    <property type="match status" value="1"/>
</dbReference>
<dbReference type="Proteomes" id="UP000593591">
    <property type="component" value="Chromosome"/>
</dbReference>
<dbReference type="PANTHER" id="PTHR13778:SF47">
    <property type="entry name" value="LIPOPOLYSACCHARIDE 1,3-GALACTOSYLTRANSFERASE"/>
    <property type="match status" value="1"/>
</dbReference>
<dbReference type="GO" id="GO:0046872">
    <property type="term" value="F:metal ion binding"/>
    <property type="evidence" value="ECO:0007669"/>
    <property type="project" value="UniProtKB-KW"/>
</dbReference>
<protein>
    <recommendedName>
        <fullName evidence="6">Lipopolysaccharide biosynthesis protein, LPS:glycosyltransferase</fullName>
    </recommendedName>
</protein>
<dbReference type="AlphaFoldDB" id="A0A7M1XKC8"/>
<sequence length="297" mass="35267">MIKGNQGYFSMDFETINVVYSGNDDYRDALMISLLSLVMHNQNHPIHVIYLTGDFTIKDKEYKALTGAHAYDIISYCKKYNRKLTYEVLEMNKYLDDFFIKNPNLKTTYTPYSMLRLLLDKVDHLPERLLYLDGDTLIMGDIYQLYSMDMGEYELGMVQDAVGHHYFGRKYCNSGVLLMNMKAIKENDLFTKTRRFLKHHLLFMPDQTSLNATCKKKKLILPRIYNEQKEVREDTIIRHYCKVLHWLPYPHTINIKPWHPEEFKKAFGDISSDVIEEFIRIKGDQKNKQEVYDFFNK</sequence>
<evidence type="ECO:0000256" key="1">
    <source>
        <dbReference type="ARBA" id="ARBA00022676"/>
    </source>
</evidence>
<keyword evidence="1" id="KW-0328">Glycosyltransferase</keyword>
<name>A0A7M1XKC8_9SPIR</name>
<keyword evidence="3" id="KW-0479">Metal-binding</keyword>
<accession>A0A7M1XKC8</accession>
<dbReference type="InterPro" id="IPR029044">
    <property type="entry name" value="Nucleotide-diphossugar_trans"/>
</dbReference>
<gene>
    <name evidence="4" type="ORF">DYE49_01795</name>
</gene>
<dbReference type="InterPro" id="IPR002495">
    <property type="entry name" value="Glyco_trans_8"/>
</dbReference>
<dbReference type="SUPFAM" id="SSF53448">
    <property type="entry name" value="Nucleotide-diphospho-sugar transferases"/>
    <property type="match status" value="1"/>
</dbReference>
<dbReference type="EMBL" id="CP031517">
    <property type="protein sequence ID" value="QOS39251.1"/>
    <property type="molecule type" value="Genomic_DNA"/>
</dbReference>
<evidence type="ECO:0000313" key="5">
    <source>
        <dbReference type="Proteomes" id="UP000593591"/>
    </source>
</evidence>
<organism evidence="4 5">
    <name type="scientific">Treponema rectale</name>
    <dbReference type="NCBI Taxonomy" id="744512"/>
    <lineage>
        <taxon>Bacteria</taxon>
        <taxon>Pseudomonadati</taxon>
        <taxon>Spirochaetota</taxon>
        <taxon>Spirochaetia</taxon>
        <taxon>Spirochaetales</taxon>
        <taxon>Treponemataceae</taxon>
        <taxon>Treponema</taxon>
    </lineage>
</organism>
<dbReference type="InterPro" id="IPR050748">
    <property type="entry name" value="Glycosyltrans_8_dom-fam"/>
</dbReference>